<dbReference type="Proteomes" id="UP000593882">
    <property type="component" value="Segment"/>
</dbReference>
<reference evidence="2 3" key="1">
    <citation type="submission" date="2020-07" db="EMBL/GenBank/DDBJ databases">
        <title>Taxonomic proposal: Crassvirales, a new order of highly abundant and diverse bacterial viruses.</title>
        <authorList>
            <person name="Shkoporov A.N."/>
            <person name="Stockdale S.R."/>
            <person name="Guerin E."/>
            <person name="Ross R.P."/>
            <person name="Hill C."/>
        </authorList>
    </citation>
    <scope>NUCLEOTIDE SEQUENCE [LARGE SCALE GENOMIC DNA]</scope>
</reference>
<evidence type="ECO:0000313" key="2">
    <source>
        <dbReference type="EMBL" id="QOR59514.1"/>
    </source>
</evidence>
<protein>
    <submittedName>
        <fullName evidence="2">Uncharacterized protein</fullName>
    </submittedName>
</protein>
<dbReference type="RefSeq" id="YP_010111672.1">
    <property type="nucleotide sequence ID" value="NC_055883.1"/>
</dbReference>
<name>A0A7M1RZF6_9CAUD</name>
<accession>A0A7M1RZF6</accession>
<feature type="region of interest" description="Disordered" evidence="1">
    <location>
        <begin position="289"/>
        <end position="316"/>
    </location>
</feature>
<keyword evidence="3" id="KW-1185">Reference proteome</keyword>
<organism evidence="2 3">
    <name type="scientific">uncultured phage cr85_1</name>
    <dbReference type="NCBI Taxonomy" id="2772074"/>
    <lineage>
        <taxon>Viruses</taxon>
        <taxon>Duplodnaviria</taxon>
        <taxon>Heunggongvirae</taxon>
        <taxon>Uroviricota</taxon>
        <taxon>Caudoviricetes</taxon>
        <taxon>Crassvirales</taxon>
        <taxon>Steigviridae</taxon>
        <taxon>Asinivirinae</taxon>
        <taxon>Kahnovirus</taxon>
        <taxon>Kahnovirus oralis</taxon>
    </lineage>
</organism>
<evidence type="ECO:0000313" key="3">
    <source>
        <dbReference type="Proteomes" id="UP000593882"/>
    </source>
</evidence>
<dbReference type="EMBL" id="MT774390">
    <property type="protein sequence ID" value="QOR59514.1"/>
    <property type="molecule type" value="Genomic_DNA"/>
</dbReference>
<proteinExistence type="predicted"/>
<sequence length="316" mass="36075">MKDNKSISFMAISKGSVSTEGLEIKRFIGVGSVFVLAVNPDKKKLEELYMTQLEKEPEYVGEIEVGEDKHKVKNVRIDFIVKTDPEKCNGIDTTTKVSLFVRQEYRYSKDGSKIQVIDKYGRTAWPTIEEAKAHATVLTKKDGSVYNANIDKDYRPAYFGEEELTKFLKAYLNIPDVMKYVNNTWVMVDNPQDCEARLESIEDYFKGDFSELKDVISYQPSNKVKVLFGVRTTDDNKQYQTVYTSMFLKNHVRDYSRLDQDLQERKQQGAFANTEFIVDDLKEYKVDSTDLSQSGTGALPFPGATDSAPSPWDLSK</sequence>
<evidence type="ECO:0000256" key="1">
    <source>
        <dbReference type="SAM" id="MobiDB-lite"/>
    </source>
</evidence>
<dbReference type="KEGG" id="vg:65130100"/>
<dbReference type="GeneID" id="65130100"/>